<dbReference type="InterPro" id="IPR051213">
    <property type="entry name" value="START_lipid_transfer"/>
</dbReference>
<dbReference type="CDD" id="cd08871">
    <property type="entry name" value="START_STARD10-like"/>
    <property type="match status" value="1"/>
</dbReference>
<dbReference type="InterPro" id="IPR002913">
    <property type="entry name" value="START_lipid-bd_dom"/>
</dbReference>
<dbReference type="GO" id="GO:0008289">
    <property type="term" value="F:lipid binding"/>
    <property type="evidence" value="ECO:0007669"/>
    <property type="project" value="InterPro"/>
</dbReference>
<dbReference type="Gene3D" id="3.30.530.20">
    <property type="match status" value="1"/>
</dbReference>
<dbReference type="InterPro" id="IPR041951">
    <property type="entry name" value="STARD10_START"/>
</dbReference>
<evidence type="ECO:0000313" key="2">
    <source>
        <dbReference type="EMBL" id="CCC95269.1"/>
    </source>
</evidence>
<gene>
    <name evidence="2" type="ORF">TCIL3000_11_6950</name>
</gene>
<dbReference type="InterPro" id="IPR023393">
    <property type="entry name" value="START-like_dom_sf"/>
</dbReference>
<dbReference type="AlphaFoldDB" id="G0V0U8"/>
<dbReference type="VEuPathDB" id="TriTrypDB:TcIL3000.11.6950"/>
<dbReference type="SUPFAM" id="SSF55961">
    <property type="entry name" value="Bet v1-like"/>
    <property type="match status" value="1"/>
</dbReference>
<name>G0V0U8_TRYCI</name>
<dbReference type="Pfam" id="PF01852">
    <property type="entry name" value="START"/>
    <property type="match status" value="1"/>
</dbReference>
<dbReference type="SMART" id="SM00234">
    <property type="entry name" value="START"/>
    <property type="match status" value="1"/>
</dbReference>
<reference evidence="2" key="1">
    <citation type="journal article" date="2012" name="Proc. Natl. Acad. Sci. U.S.A.">
        <title>Antigenic diversity is generated by distinct evolutionary mechanisms in African trypanosome species.</title>
        <authorList>
            <person name="Jackson A.P."/>
            <person name="Berry A."/>
            <person name="Aslett M."/>
            <person name="Allison H.C."/>
            <person name="Burton P."/>
            <person name="Vavrova-Anderson J."/>
            <person name="Brown R."/>
            <person name="Browne H."/>
            <person name="Corton N."/>
            <person name="Hauser H."/>
            <person name="Gamble J."/>
            <person name="Gilderthorp R."/>
            <person name="Marcello L."/>
            <person name="McQuillan J."/>
            <person name="Otto T.D."/>
            <person name="Quail M.A."/>
            <person name="Sanders M.J."/>
            <person name="van Tonder A."/>
            <person name="Ginger M.L."/>
            <person name="Field M.C."/>
            <person name="Barry J.D."/>
            <person name="Hertz-Fowler C."/>
            <person name="Berriman M."/>
        </authorList>
    </citation>
    <scope>NUCLEOTIDE SEQUENCE</scope>
    <source>
        <strain evidence="2">IL3000</strain>
    </source>
</reference>
<proteinExistence type="predicted"/>
<dbReference type="PROSITE" id="PS50848">
    <property type="entry name" value="START"/>
    <property type="match status" value="1"/>
</dbReference>
<dbReference type="PANTHER" id="PTHR19308:SF40">
    <property type="entry name" value="START DOMAIN-CONTAINING PROTEIN"/>
    <property type="match status" value="1"/>
</dbReference>
<sequence>MKSTNKAVMSDAKEEEEVVYKTPFPISGAIVSNSGRKYRLFSKSDFLSFRGCADSLEGFSLHLNRANDVIVWTKKLKGEPLSVVKVFSVYPGVSPLTMYDMMQDAEFRIVWDTHRIEGFCIAKLSFNNDIGYYAAKSPVTGVANRDFVNQRAWHNAGGGEYIIFNTSVPHHDIPLNFMKVKKNSNESFVRGFSKITGYLIRPWENNGETGCCITYITQCDPGGWIPSMVMNYVTTKASPNTVKTLREAVGKFASWASQREVHSRAWASDPDPFETPMENLTIQFAKEKWATKSS</sequence>
<accession>G0V0U8</accession>
<dbReference type="GO" id="GO:0005737">
    <property type="term" value="C:cytoplasm"/>
    <property type="evidence" value="ECO:0007669"/>
    <property type="project" value="UniProtKB-ARBA"/>
</dbReference>
<protein>
    <submittedName>
        <fullName evidence="2">Uncharacterized protein TCIL3000_11_6950</fullName>
    </submittedName>
</protein>
<feature type="domain" description="START" evidence="1">
    <location>
        <begin position="85"/>
        <end position="254"/>
    </location>
</feature>
<dbReference type="EMBL" id="HE575324">
    <property type="protein sequence ID" value="CCC95269.1"/>
    <property type="molecule type" value="Genomic_DNA"/>
</dbReference>
<organism evidence="2">
    <name type="scientific">Trypanosoma congolense (strain IL3000)</name>
    <dbReference type="NCBI Taxonomy" id="1068625"/>
    <lineage>
        <taxon>Eukaryota</taxon>
        <taxon>Discoba</taxon>
        <taxon>Euglenozoa</taxon>
        <taxon>Kinetoplastea</taxon>
        <taxon>Metakinetoplastina</taxon>
        <taxon>Trypanosomatida</taxon>
        <taxon>Trypanosomatidae</taxon>
        <taxon>Trypanosoma</taxon>
        <taxon>Nannomonas</taxon>
    </lineage>
</organism>
<dbReference type="PANTHER" id="PTHR19308">
    <property type="entry name" value="PHOSPHATIDYLCHOLINE TRANSFER PROTEIN"/>
    <property type="match status" value="1"/>
</dbReference>
<evidence type="ECO:0000259" key="1">
    <source>
        <dbReference type="PROSITE" id="PS50848"/>
    </source>
</evidence>